<dbReference type="Pfam" id="PF13890">
    <property type="entry name" value="Rab3-GTPase_cat"/>
    <property type="match status" value="1"/>
</dbReference>
<feature type="domain" description="Rab3GAP catalytic subunit conserved" evidence="2">
    <location>
        <begin position="399"/>
        <end position="550"/>
    </location>
</feature>
<comment type="caution">
    <text evidence="3">The sequence shown here is derived from an EMBL/GenBank/DDBJ whole genome shotgun (WGS) entry which is preliminary data.</text>
</comment>
<feature type="region of interest" description="Disordered" evidence="1">
    <location>
        <begin position="655"/>
        <end position="714"/>
    </location>
</feature>
<organism evidence="3 4">
    <name type="scientific">Deinandra increscens subsp. villosa</name>
    <dbReference type="NCBI Taxonomy" id="3103831"/>
    <lineage>
        <taxon>Eukaryota</taxon>
        <taxon>Viridiplantae</taxon>
        <taxon>Streptophyta</taxon>
        <taxon>Embryophyta</taxon>
        <taxon>Tracheophyta</taxon>
        <taxon>Spermatophyta</taxon>
        <taxon>Magnoliopsida</taxon>
        <taxon>eudicotyledons</taxon>
        <taxon>Gunneridae</taxon>
        <taxon>Pentapetalae</taxon>
        <taxon>asterids</taxon>
        <taxon>campanulids</taxon>
        <taxon>Asterales</taxon>
        <taxon>Asteraceae</taxon>
        <taxon>Asteroideae</taxon>
        <taxon>Heliantheae alliance</taxon>
        <taxon>Madieae</taxon>
        <taxon>Madiinae</taxon>
        <taxon>Deinandra</taxon>
    </lineage>
</organism>
<dbReference type="AlphaFoldDB" id="A0AAP0DT41"/>
<dbReference type="InterPro" id="IPR045700">
    <property type="entry name" value="Rab3GAP1"/>
</dbReference>
<gene>
    <name evidence="3" type="ORF">SSX86_000423</name>
</gene>
<feature type="region of interest" description="Disordered" evidence="1">
    <location>
        <begin position="68"/>
        <end position="144"/>
    </location>
</feature>
<reference evidence="3 4" key="1">
    <citation type="submission" date="2024-04" db="EMBL/GenBank/DDBJ databases">
        <title>The reference genome of an endangered Asteraceae, Deinandra increscens subsp. villosa, native to the Central Coast of California.</title>
        <authorList>
            <person name="Guilliams M."/>
            <person name="Hasenstab-Lehman K."/>
            <person name="Meyer R."/>
            <person name="Mcevoy S."/>
        </authorList>
    </citation>
    <scope>NUCLEOTIDE SEQUENCE [LARGE SCALE GENOMIC DNA]</scope>
    <source>
        <tissue evidence="3">Leaf</tissue>
    </source>
</reference>
<feature type="compositionally biased region" description="Basic and acidic residues" evidence="1">
    <location>
        <begin position="68"/>
        <end position="118"/>
    </location>
</feature>
<proteinExistence type="predicted"/>
<name>A0AAP0DT41_9ASTR</name>
<evidence type="ECO:0000256" key="1">
    <source>
        <dbReference type="SAM" id="MobiDB-lite"/>
    </source>
</evidence>
<accession>A0AAP0DT41</accession>
<protein>
    <recommendedName>
        <fullName evidence="2">Rab3GAP catalytic subunit conserved domain-containing protein</fullName>
    </recommendedName>
</protein>
<dbReference type="EMBL" id="JBCNJP010000002">
    <property type="protein sequence ID" value="KAK9080665.1"/>
    <property type="molecule type" value="Genomic_DNA"/>
</dbReference>
<sequence>MRVFFISSQFLLFNQFSRFPSKHALISLVKIAEKMAASSTGFVSKARTAFHSAAAKAEKVFTDIKKSDSSSDLEETAKQSAIEEKSDSPSEAIVTKEKNARWRPEPIKTKQDWQERFKNIRFGKKGGQEADKADDTATSSPKFEENVFLPSRSPMSKEPEGGLLGSDDSNIDIIPSAAVLRQLAIGVETTRTVRSMRDLLVSSRDSSPVREKTGLNFSAVKSLVLRDKEEKIDMEFSADEKVVSLINSLLGAEGHLSGRKTIRKLEINTTIASLIKDLHGAPPGSFIVELAEAIGCLKTIRRMASFWCKVVAELRRLWSEEQHIPGIPADEIPDLNCCLLYQQLQVINCCISRKNRRAIATESLDSILKQASFTNDGTPSNGESDLMYARVSSGELVLRLGAAKQCENLTLLESDEPVYAPIMQEEPLLTEDLVKETEEFILRTGSVGAGCSQLLSDMQAFKAANPGCILEDFVRWHSPPDWMEPAADDVSKESFHGDNGSSRGRLSMRMQKEGNLWREIWETAKPVPAVKQSPLYDEDLSVEHVLHGLEDFPPSDFFEQLYISLLCSGCAVAETKTATNEYLYKLFLECKDYIVATCQGKNWFEKVDDICQVYDTVVMMVLNPDEFIRLTKQDDTPTSSEQKGRFRKLSVMFGNTKDKNQGKTPPKDPKNVEEKENPLRQSLTSLFSKKPPRAGSASPAEKPVSSIENDWIDV</sequence>
<dbReference type="PANTHER" id="PTHR21422:SF10">
    <property type="entry name" value="RAB3 GTPASE-ACTIVATING PROTEIN CATALYTIC SUBUNIT"/>
    <property type="match status" value="1"/>
</dbReference>
<keyword evidence="4" id="KW-1185">Reference proteome</keyword>
<feature type="compositionally biased region" description="Basic and acidic residues" evidence="1">
    <location>
        <begin position="126"/>
        <end position="135"/>
    </location>
</feature>
<dbReference type="Proteomes" id="UP001408789">
    <property type="component" value="Unassembled WGS sequence"/>
</dbReference>
<evidence type="ECO:0000313" key="4">
    <source>
        <dbReference type="Proteomes" id="UP001408789"/>
    </source>
</evidence>
<dbReference type="GO" id="GO:0005096">
    <property type="term" value="F:GTPase activator activity"/>
    <property type="evidence" value="ECO:0007669"/>
    <property type="project" value="InterPro"/>
</dbReference>
<evidence type="ECO:0000313" key="3">
    <source>
        <dbReference type="EMBL" id="KAK9080665.1"/>
    </source>
</evidence>
<dbReference type="PANTHER" id="PTHR21422">
    <property type="entry name" value="RAB3 GTPASE-ACTIVATING PROTEIN CATALYTIC SUBUNIT"/>
    <property type="match status" value="1"/>
</dbReference>
<dbReference type="InterPro" id="IPR026147">
    <property type="entry name" value="Rab3GAP1_conserved"/>
</dbReference>
<evidence type="ECO:0000259" key="2">
    <source>
        <dbReference type="Pfam" id="PF13890"/>
    </source>
</evidence>
<feature type="compositionally biased region" description="Basic and acidic residues" evidence="1">
    <location>
        <begin position="656"/>
        <end position="678"/>
    </location>
</feature>